<reference evidence="1 2" key="1">
    <citation type="submission" date="2024-04" db="EMBL/GenBank/DDBJ databases">
        <title>Human intestinal bacterial collection.</title>
        <authorList>
            <person name="Pauvert C."/>
            <person name="Hitch T.C.A."/>
            <person name="Clavel T."/>
        </authorList>
    </citation>
    <scope>NUCLEOTIDE SEQUENCE [LARGE SCALE GENOMIC DNA]</scope>
    <source>
        <strain evidence="1 2">CLA-AA-H181</strain>
    </source>
</reference>
<comment type="caution">
    <text evidence="1">The sequence shown here is derived from an EMBL/GenBank/DDBJ whole genome shotgun (WGS) entry which is preliminary data.</text>
</comment>
<keyword evidence="2" id="KW-1185">Reference proteome</keyword>
<dbReference type="RefSeq" id="WP_349093345.1">
    <property type="nucleotide sequence ID" value="NZ_JBBNGJ010000008.1"/>
</dbReference>
<accession>A0ABV1IAU6</accession>
<proteinExistence type="predicted"/>
<protein>
    <submittedName>
        <fullName evidence="1">Uncharacterized protein</fullName>
    </submittedName>
</protein>
<evidence type="ECO:0000313" key="1">
    <source>
        <dbReference type="EMBL" id="MEQ2593325.1"/>
    </source>
</evidence>
<evidence type="ECO:0000313" key="2">
    <source>
        <dbReference type="Proteomes" id="UP001494672"/>
    </source>
</evidence>
<name>A0ABV1IAU6_9FIRM</name>
<sequence length="469" mass="55022">MAGFIFSIYKEENIEGVKKCIRQGLYASKVPNDKLSVQENESSGNKSKQVMAAVLADYCSMQAGDNVYFLSDRRIYGVGKLVNVGIDCKYKNFLDANIFERKEKVVEADQPLMQLGPEYRWLCLFELDQQFYAEGVDMDEVLSYRPSAFRMLRAFQDVTFIKIDDEENRALKECIYLKNRDKQRYFEYSTSEHERILQFDLKNYLINPEETIIKEFNYEKNEINTEMLLEAWMIDFISKNGFEGEKYDYVTHQVIASPFKPLAYIDKMDIFAYRYLENFPDAEKPIEKYMVIELKKGKATKDFPLQLMRYVDWISREYAAGDYSLIKAVGIAKGYPKGIQKILDEQCKRSYLSDLHPNTTSQWNDLSLYEYSMNQTNQLQIKKSDIFDSILELKERLSDIGIEYSTGKIQINGEVYSPKFKVQSKKWAFFDGLNEEEKIVLSKNKWKVIDIGRIKNRAEVDQLILELFK</sequence>
<dbReference type="EMBL" id="JBBNGJ010000008">
    <property type="protein sequence ID" value="MEQ2593325.1"/>
    <property type="molecule type" value="Genomic_DNA"/>
</dbReference>
<dbReference type="InterPro" id="IPR011856">
    <property type="entry name" value="tRNA_endonuc-like_dom_sf"/>
</dbReference>
<dbReference type="Proteomes" id="UP001494672">
    <property type="component" value="Unassembled WGS sequence"/>
</dbReference>
<organism evidence="1 2">
    <name type="scientific">Coprococcus aceti</name>
    <dbReference type="NCBI Taxonomy" id="2981786"/>
    <lineage>
        <taxon>Bacteria</taxon>
        <taxon>Bacillati</taxon>
        <taxon>Bacillota</taxon>
        <taxon>Clostridia</taxon>
        <taxon>Lachnospirales</taxon>
        <taxon>Lachnospiraceae</taxon>
        <taxon>Coprococcus</taxon>
    </lineage>
</organism>
<dbReference type="Gene3D" id="3.40.1350.10">
    <property type="match status" value="1"/>
</dbReference>
<gene>
    <name evidence="1" type="ORF">AAAU18_10450</name>
</gene>